<dbReference type="Proteomes" id="UP000339249">
    <property type="component" value="Unassembled WGS sequence"/>
</dbReference>
<organism evidence="1 2">
    <name type="scientific">Raoultella terrigena</name>
    <name type="common">Klebsiella terrigena</name>
    <dbReference type="NCBI Taxonomy" id="577"/>
    <lineage>
        <taxon>Bacteria</taxon>
        <taxon>Pseudomonadati</taxon>
        <taxon>Pseudomonadota</taxon>
        <taxon>Gammaproteobacteria</taxon>
        <taxon>Enterobacterales</taxon>
        <taxon>Enterobacteriaceae</taxon>
        <taxon>Klebsiella/Raoultella group</taxon>
        <taxon>Raoultella</taxon>
    </lineage>
</organism>
<sequence length="53" mass="5710">MQAVVLRRQNLAQKLMTFVGKLQMQTAAIVIAFTAFNPAAFFQLVGNARGVGA</sequence>
<accession>A0A4U9CYR1</accession>
<dbReference type="EMBL" id="CABDVU010000001">
    <property type="protein sequence ID" value="VTN11110.1"/>
    <property type="molecule type" value="Genomic_DNA"/>
</dbReference>
<reference evidence="1 2" key="1">
    <citation type="submission" date="2019-04" db="EMBL/GenBank/DDBJ databases">
        <authorList>
            <consortium name="Pathogen Informatics"/>
        </authorList>
    </citation>
    <scope>NUCLEOTIDE SEQUENCE [LARGE SCALE GENOMIC DNA]</scope>
    <source>
        <strain evidence="1 2">NCTC9185</strain>
    </source>
</reference>
<name>A0A4U9CYR1_RAOTE</name>
<evidence type="ECO:0000313" key="1">
    <source>
        <dbReference type="EMBL" id="VTN11110.1"/>
    </source>
</evidence>
<gene>
    <name evidence="1" type="ORF">NCTC9185_03053</name>
</gene>
<protein>
    <submittedName>
        <fullName evidence="1">Uncharacterized protein</fullName>
    </submittedName>
</protein>
<evidence type="ECO:0000313" key="2">
    <source>
        <dbReference type="Proteomes" id="UP000339249"/>
    </source>
</evidence>
<proteinExistence type="predicted"/>
<dbReference type="AlphaFoldDB" id="A0A4U9CYR1"/>